<protein>
    <submittedName>
        <fullName evidence="3">Anti-sigma regulatory factor (Ser/Thr protein kinase)</fullName>
    </submittedName>
</protein>
<dbReference type="PATRIC" id="fig|710685.3.peg.3490"/>
<dbReference type="Proteomes" id="UP000005442">
    <property type="component" value="Chromosome"/>
</dbReference>
<dbReference type="GO" id="GO:0004674">
    <property type="term" value="F:protein serine/threonine kinase activity"/>
    <property type="evidence" value="ECO:0007669"/>
    <property type="project" value="UniProtKB-KW"/>
</dbReference>
<organism evidence="3 4">
    <name type="scientific">Mycolicibacterium rhodesiae (strain NBB3)</name>
    <name type="common">Mycobacterium rhodesiae</name>
    <dbReference type="NCBI Taxonomy" id="710685"/>
    <lineage>
        <taxon>Bacteria</taxon>
        <taxon>Bacillati</taxon>
        <taxon>Actinomycetota</taxon>
        <taxon>Actinomycetes</taxon>
        <taxon>Mycobacteriales</taxon>
        <taxon>Mycobacteriaceae</taxon>
        <taxon>Mycolicibacterium</taxon>
    </lineage>
</organism>
<evidence type="ECO:0000313" key="4">
    <source>
        <dbReference type="Proteomes" id="UP000005442"/>
    </source>
</evidence>
<dbReference type="Pfam" id="PF13581">
    <property type="entry name" value="HATPase_c_2"/>
    <property type="match status" value="1"/>
</dbReference>
<name>G8RS47_MYCRN</name>
<proteinExistence type="predicted"/>
<dbReference type="OrthoDB" id="5184914at2"/>
<evidence type="ECO:0000256" key="1">
    <source>
        <dbReference type="ARBA" id="ARBA00022527"/>
    </source>
</evidence>
<accession>G8RS47</accession>
<dbReference type="eggNOG" id="COG2172">
    <property type="taxonomic scope" value="Bacteria"/>
</dbReference>
<keyword evidence="3" id="KW-0418">Kinase</keyword>
<dbReference type="InterPro" id="IPR036890">
    <property type="entry name" value="HATPase_C_sf"/>
</dbReference>
<keyword evidence="3" id="KW-0808">Transferase</keyword>
<dbReference type="PANTHER" id="PTHR35526">
    <property type="entry name" value="ANTI-SIGMA-F FACTOR RSBW-RELATED"/>
    <property type="match status" value="1"/>
</dbReference>
<keyword evidence="1" id="KW-0723">Serine/threonine-protein kinase</keyword>
<keyword evidence="4" id="KW-1185">Reference proteome</keyword>
<evidence type="ECO:0000259" key="2">
    <source>
        <dbReference type="Pfam" id="PF13581"/>
    </source>
</evidence>
<gene>
    <name evidence="3" type="ordered locus">MycrhN_3484</name>
</gene>
<dbReference type="InterPro" id="IPR050267">
    <property type="entry name" value="Anti-sigma-factor_SerPK"/>
</dbReference>
<evidence type="ECO:0000313" key="3">
    <source>
        <dbReference type="EMBL" id="AEV74004.1"/>
    </source>
</evidence>
<dbReference type="EMBL" id="CP003169">
    <property type="protein sequence ID" value="AEV74004.1"/>
    <property type="molecule type" value="Genomic_DNA"/>
</dbReference>
<dbReference type="SUPFAM" id="SSF55874">
    <property type="entry name" value="ATPase domain of HSP90 chaperone/DNA topoisomerase II/histidine kinase"/>
    <property type="match status" value="1"/>
</dbReference>
<dbReference type="Gene3D" id="3.30.565.10">
    <property type="entry name" value="Histidine kinase-like ATPase, C-terminal domain"/>
    <property type="match status" value="1"/>
</dbReference>
<reference evidence="3 4" key="1">
    <citation type="submission" date="2011-12" db="EMBL/GenBank/DDBJ databases">
        <title>Complete sequence of Mycobacterium rhodesiae NBB3.</title>
        <authorList>
            <consortium name="US DOE Joint Genome Institute"/>
            <person name="Lucas S."/>
            <person name="Han J."/>
            <person name="Lapidus A."/>
            <person name="Cheng J.-F."/>
            <person name="Goodwin L."/>
            <person name="Pitluck S."/>
            <person name="Peters L."/>
            <person name="Mikhailova N."/>
            <person name="Gu W."/>
            <person name="Detter J.C."/>
            <person name="Han C."/>
            <person name="Tapia R."/>
            <person name="Land M."/>
            <person name="Hauser L."/>
            <person name="Kyrpides N."/>
            <person name="Ivanova N."/>
            <person name="Pagani I."/>
            <person name="Mattes T."/>
            <person name="Holmes A."/>
            <person name="Rutledge P."/>
            <person name="Paulsen I."/>
            <person name="Coleman N."/>
            <person name="Woyke T."/>
        </authorList>
    </citation>
    <scope>NUCLEOTIDE SEQUENCE [LARGE SCALE GENOMIC DNA]</scope>
    <source>
        <strain evidence="3 4">NBB3</strain>
    </source>
</reference>
<dbReference type="PANTHER" id="PTHR35526:SF3">
    <property type="entry name" value="ANTI-SIGMA-F FACTOR RSBW"/>
    <property type="match status" value="1"/>
</dbReference>
<dbReference type="CDD" id="cd16936">
    <property type="entry name" value="HATPase_RsbW-like"/>
    <property type="match status" value="1"/>
</dbReference>
<dbReference type="InterPro" id="IPR003594">
    <property type="entry name" value="HATPase_dom"/>
</dbReference>
<dbReference type="HOGENOM" id="CLU_126533_2_0_11"/>
<sequence length="152" mass="16850">MSDPILSTTATDADFVYVDTADARTVARLRRELARWLETQVTLDAEKLNDILLAVNEALTNVAEFAYRGRQGMMGLQVRCDRADGTLIVDVTDRGTWRHVDPASQPNTRGRGIPLMRALSDRTTIARTPHGTHVQMEFADCAHVRAEELASA</sequence>
<dbReference type="RefSeq" id="WP_014211760.1">
    <property type="nucleotide sequence ID" value="NC_016604.1"/>
</dbReference>
<dbReference type="AlphaFoldDB" id="G8RS47"/>
<feature type="domain" description="Histidine kinase/HSP90-like ATPase" evidence="2">
    <location>
        <begin position="21"/>
        <end position="137"/>
    </location>
</feature>
<dbReference type="KEGG" id="mrh:MycrhN_3484"/>
<dbReference type="STRING" id="710685.MycrhN_3484"/>